<dbReference type="SUPFAM" id="SSF51556">
    <property type="entry name" value="Metallo-dependent hydrolases"/>
    <property type="match status" value="1"/>
</dbReference>
<dbReference type="PANTHER" id="PTHR35563:SF2">
    <property type="entry name" value="BARREL METAL-DEPENDENT HYDROLASE, PUTATIVE (AFU_ORTHOLOGUE AFUA_1G16240)-RELATED"/>
    <property type="match status" value="1"/>
</dbReference>
<dbReference type="GO" id="GO:0016787">
    <property type="term" value="F:hydrolase activity"/>
    <property type="evidence" value="ECO:0007669"/>
    <property type="project" value="UniProtKB-KW"/>
</dbReference>
<proteinExistence type="predicted"/>
<evidence type="ECO:0000313" key="3">
    <source>
        <dbReference type="Proteomes" id="UP000593847"/>
    </source>
</evidence>
<reference evidence="2" key="1">
    <citation type="submission" date="2020-09" db="EMBL/GenBank/DDBJ databases">
        <title>Complete genome sequence of Pseudomonas taiwanensis CC, a plant growth-promoting and biotite-weathering strain.</title>
        <authorList>
            <person name="Cheng C."/>
        </authorList>
    </citation>
    <scope>NUCLEOTIDE SEQUENCE [LARGE SCALE GENOMIC DNA]</scope>
    <source>
        <strain evidence="2">WRS8</strain>
    </source>
</reference>
<dbReference type="InterPro" id="IPR006680">
    <property type="entry name" value="Amidohydro-rel"/>
</dbReference>
<dbReference type="Gene3D" id="3.20.20.140">
    <property type="entry name" value="Metal-dependent hydrolases"/>
    <property type="match status" value="1"/>
</dbReference>
<dbReference type="InterPro" id="IPR032466">
    <property type="entry name" value="Metal_Hydrolase"/>
</dbReference>
<dbReference type="InterPro" id="IPR052358">
    <property type="entry name" value="Aro_Compnd_Degr_Hydrolases"/>
</dbReference>
<feature type="domain" description="Amidohydrolase-related" evidence="1">
    <location>
        <begin position="30"/>
        <end position="305"/>
    </location>
</feature>
<gene>
    <name evidence="2" type="ORF">ICN73_16935</name>
</gene>
<sequence>MAEHSSDDTRVSILRVVHQRPAITIPPGACDCHVHVFGPTERFPYSSSRPYTPAPALVEDLMAHQRILGLERVVVVQPSVYGSDNRCTLDAIARLGEGARGVAVIDPQTSLGDLETLARSGIRGLRLNLAAAAADAPAALRVLKHANEVAAQFGWHIQVFAPIEVIQALRRELRQLDVPLVLDHFAGVHASAGVKSEGFKVLVGLLDSGHCHVKVSAPYLVSEQPSLDEVAPLLRGLVAVAPQRLLWGSNWPHPLGGVGDITRGPVSMFREIDDGAALQRLARWLEDDTLFARILVDNPAALYGFNNPT</sequence>
<evidence type="ECO:0000313" key="2">
    <source>
        <dbReference type="EMBL" id="QOJ89548.1"/>
    </source>
</evidence>
<dbReference type="AlphaFoldDB" id="A0A7L9GB66"/>
<keyword evidence="3" id="KW-1185">Reference proteome</keyword>
<dbReference type="Pfam" id="PF04909">
    <property type="entry name" value="Amidohydro_2"/>
    <property type="match status" value="1"/>
</dbReference>
<protein>
    <submittedName>
        <fullName evidence="2">Amidohydrolase family protein</fullName>
    </submittedName>
</protein>
<dbReference type="Proteomes" id="UP000593847">
    <property type="component" value="Chromosome"/>
</dbReference>
<dbReference type="KEGG" id="ptai:ICN73_16935"/>
<dbReference type="PANTHER" id="PTHR35563">
    <property type="entry name" value="BARREL METAL-DEPENDENT HYDROLASE, PUTATIVE (AFU_ORTHOLOGUE AFUA_1G16240)-RELATED"/>
    <property type="match status" value="1"/>
</dbReference>
<dbReference type="EMBL" id="CP062699">
    <property type="protein sequence ID" value="QOJ89548.1"/>
    <property type="molecule type" value="Genomic_DNA"/>
</dbReference>
<dbReference type="RefSeq" id="WP_186553633.1">
    <property type="nucleotide sequence ID" value="NZ_CP062699.1"/>
</dbReference>
<evidence type="ECO:0000259" key="1">
    <source>
        <dbReference type="Pfam" id="PF04909"/>
    </source>
</evidence>
<name>A0A7L9GB66_9PSED</name>
<organism evidence="2 3">
    <name type="scientific">Pseudomonas taiwanensis</name>
    <dbReference type="NCBI Taxonomy" id="470150"/>
    <lineage>
        <taxon>Bacteria</taxon>
        <taxon>Pseudomonadati</taxon>
        <taxon>Pseudomonadota</taxon>
        <taxon>Gammaproteobacteria</taxon>
        <taxon>Pseudomonadales</taxon>
        <taxon>Pseudomonadaceae</taxon>
        <taxon>Pseudomonas</taxon>
    </lineage>
</organism>
<accession>A0A7L9GB66</accession>